<accession>A0A174FV57</accession>
<reference evidence="1 2" key="1">
    <citation type="submission" date="2015-09" db="EMBL/GenBank/DDBJ databases">
        <authorList>
            <consortium name="Pathogen Informatics"/>
        </authorList>
    </citation>
    <scope>NUCLEOTIDE SEQUENCE [LARGE SCALE GENOMIC DNA]</scope>
    <source>
        <strain evidence="1 2">2789STDY5834846</strain>
    </source>
</reference>
<dbReference type="Proteomes" id="UP000095606">
    <property type="component" value="Unassembled WGS sequence"/>
</dbReference>
<proteinExistence type="predicted"/>
<protein>
    <submittedName>
        <fullName evidence="1">Uncharacterized protein</fullName>
    </submittedName>
</protein>
<evidence type="ECO:0000313" key="1">
    <source>
        <dbReference type="EMBL" id="CUO53611.1"/>
    </source>
</evidence>
<accession>A0A642MXH9</accession>
<sequence length="86" mass="9915">MAAEQEQSPNLLDFNNKQENNGTNNRGRLTAHEFNQLINAVNNNSNDTFSFKKQVGNLSFDVIENEEAFEQIESKEENTVYFILEE</sequence>
<evidence type="ECO:0000313" key="2">
    <source>
        <dbReference type="Proteomes" id="UP000095606"/>
    </source>
</evidence>
<name>A0A174FV57_9BACE</name>
<organism evidence="1 2">
    <name type="scientific">Bacteroides faecis</name>
    <dbReference type="NCBI Taxonomy" id="674529"/>
    <lineage>
        <taxon>Bacteria</taxon>
        <taxon>Pseudomonadati</taxon>
        <taxon>Bacteroidota</taxon>
        <taxon>Bacteroidia</taxon>
        <taxon>Bacteroidales</taxon>
        <taxon>Bacteroidaceae</taxon>
        <taxon>Bacteroides</taxon>
    </lineage>
</organism>
<gene>
    <name evidence="1" type="ORF">ERS852461_00484</name>
</gene>
<dbReference type="EMBL" id="CZAE01000002">
    <property type="protein sequence ID" value="CUO53611.1"/>
    <property type="molecule type" value="Genomic_DNA"/>
</dbReference>
<dbReference type="AlphaFoldDB" id="A0A174FV57"/>
<dbReference type="RefSeq" id="WP_032845139.1">
    <property type="nucleotide sequence ID" value="NZ_CAXKYA010000022.1"/>
</dbReference>